<evidence type="ECO:0000313" key="3">
    <source>
        <dbReference type="Proteomes" id="UP000533598"/>
    </source>
</evidence>
<dbReference type="GO" id="GO:0102943">
    <property type="term" value="F:trans-2,3-dihydro-3-hydroxy-anthranilate isomerase activity"/>
    <property type="evidence" value="ECO:0007669"/>
    <property type="project" value="UniProtKB-EC"/>
</dbReference>
<dbReference type="RefSeq" id="WP_185000044.1">
    <property type="nucleotide sequence ID" value="NZ_BAAAUI010000013.1"/>
</dbReference>
<dbReference type="Proteomes" id="UP000533598">
    <property type="component" value="Unassembled WGS sequence"/>
</dbReference>
<sequence length="279" mass="28263">MDLVDVFTSTPFAGNALAVVHGAEELSTAAMQAIARELNLSETAFPLPPTQPGADYRLRAFSPLVELPFAGHPSVGTAWVLARDGVLGHGTVTQECGAGLLPVTVDERGARLTGGAPRLGADLDAAVLAAALGLRPAEPAVVAGIAGCGLDFNYFLADPAGLPAAAARPDQVLAAVVGRGIVPVAWDAATRTATVRMFRGTGGEDPATGSAALGLGVWLVARGLLPADGPAGYLVRQGEWLGRPSELHCTVTAAAGRATEVTVWGGVAEVGEGRIRIPG</sequence>
<keyword evidence="2" id="KW-0413">Isomerase</keyword>
<dbReference type="GO" id="GO:0005737">
    <property type="term" value="C:cytoplasm"/>
    <property type="evidence" value="ECO:0007669"/>
    <property type="project" value="TreeGrafter"/>
</dbReference>
<accession>A0A7W7C3V0</accession>
<dbReference type="AlphaFoldDB" id="A0A7W7C3V0"/>
<name>A0A7W7C3V0_9PSEU</name>
<organism evidence="2 3">
    <name type="scientific">Crossiella cryophila</name>
    <dbReference type="NCBI Taxonomy" id="43355"/>
    <lineage>
        <taxon>Bacteria</taxon>
        <taxon>Bacillati</taxon>
        <taxon>Actinomycetota</taxon>
        <taxon>Actinomycetes</taxon>
        <taxon>Pseudonocardiales</taxon>
        <taxon>Pseudonocardiaceae</taxon>
        <taxon>Crossiella</taxon>
    </lineage>
</organism>
<dbReference type="PANTHER" id="PTHR13774">
    <property type="entry name" value="PHENAZINE BIOSYNTHESIS PROTEIN"/>
    <property type="match status" value="1"/>
</dbReference>
<dbReference type="InterPro" id="IPR003719">
    <property type="entry name" value="Phenazine_PhzF-like"/>
</dbReference>
<dbReference type="SUPFAM" id="SSF54506">
    <property type="entry name" value="Diaminopimelate epimerase-like"/>
    <property type="match status" value="1"/>
</dbReference>
<dbReference type="Gene3D" id="3.10.310.10">
    <property type="entry name" value="Diaminopimelate Epimerase, Chain A, domain 1"/>
    <property type="match status" value="2"/>
</dbReference>
<evidence type="ECO:0000313" key="2">
    <source>
        <dbReference type="EMBL" id="MBB4673994.1"/>
    </source>
</evidence>
<feature type="active site" evidence="1">
    <location>
        <position position="42"/>
    </location>
</feature>
<dbReference type="EC" id="5.3.3.17" evidence="2"/>
<protein>
    <submittedName>
        <fullName evidence="2">Trans-2,3-dihydro-3-hydroxyanthranilate isomerase</fullName>
        <ecNumber evidence="2">5.3.3.17</ecNumber>
    </submittedName>
</protein>
<dbReference type="PANTHER" id="PTHR13774:SF32">
    <property type="entry name" value="ANTISENSE-ENHANCING SEQUENCE 1"/>
    <property type="match status" value="1"/>
</dbReference>
<dbReference type="Pfam" id="PF02567">
    <property type="entry name" value="PhzC-PhzF"/>
    <property type="match status" value="1"/>
</dbReference>
<dbReference type="EMBL" id="JACHMH010000001">
    <property type="protein sequence ID" value="MBB4673994.1"/>
    <property type="molecule type" value="Genomic_DNA"/>
</dbReference>
<keyword evidence="3" id="KW-1185">Reference proteome</keyword>
<dbReference type="PIRSF" id="PIRSF016184">
    <property type="entry name" value="PhzC_PhzF"/>
    <property type="match status" value="1"/>
</dbReference>
<comment type="caution">
    <text evidence="2">The sequence shown here is derived from an EMBL/GenBank/DDBJ whole genome shotgun (WGS) entry which is preliminary data.</text>
</comment>
<proteinExistence type="predicted"/>
<dbReference type="NCBIfam" id="TIGR00654">
    <property type="entry name" value="PhzF_family"/>
    <property type="match status" value="1"/>
</dbReference>
<reference evidence="2 3" key="1">
    <citation type="submission" date="2020-08" db="EMBL/GenBank/DDBJ databases">
        <title>Sequencing the genomes of 1000 actinobacteria strains.</title>
        <authorList>
            <person name="Klenk H.-P."/>
        </authorList>
    </citation>
    <scope>NUCLEOTIDE SEQUENCE [LARGE SCALE GENOMIC DNA]</scope>
    <source>
        <strain evidence="2 3">DSM 44230</strain>
    </source>
</reference>
<evidence type="ECO:0000256" key="1">
    <source>
        <dbReference type="PIRSR" id="PIRSR016184-1"/>
    </source>
</evidence>
<gene>
    <name evidence="2" type="ORF">HNR67_000112</name>
</gene>